<accession>A0AAW4PIN6</accession>
<dbReference type="PROSITE" id="PS50206">
    <property type="entry name" value="RHODANESE_3"/>
    <property type="match status" value="1"/>
</dbReference>
<dbReference type="SUPFAM" id="SSF52821">
    <property type="entry name" value="Rhodanese/Cell cycle control phosphatase"/>
    <property type="match status" value="1"/>
</dbReference>
<dbReference type="PANTHER" id="PTHR43031">
    <property type="entry name" value="FAD-DEPENDENT OXIDOREDUCTASE"/>
    <property type="match status" value="1"/>
</dbReference>
<keyword evidence="3" id="KW-1185">Reference proteome</keyword>
<gene>
    <name evidence="2" type="ORF">EGH23_23245</name>
</gene>
<name>A0AAW4PIN6_9EURY</name>
<dbReference type="RefSeq" id="WP_220582372.1">
    <property type="nucleotide sequence ID" value="NZ_RKLT01000028.1"/>
</dbReference>
<dbReference type="Proteomes" id="UP001430455">
    <property type="component" value="Unassembled WGS sequence"/>
</dbReference>
<dbReference type="SMART" id="SM00450">
    <property type="entry name" value="RHOD"/>
    <property type="match status" value="1"/>
</dbReference>
<proteinExistence type="predicted"/>
<reference evidence="2 3" key="1">
    <citation type="submission" date="2021-06" db="EMBL/GenBank/DDBJ databases">
        <title>Halomicroarcula sp. a new haloarchaeum isolated from saline soil.</title>
        <authorList>
            <person name="Duran-Viseras A."/>
            <person name="Sanchez-Porro C."/>
            <person name="Ventosa A."/>
        </authorList>
    </citation>
    <scope>NUCLEOTIDE SEQUENCE [LARGE SCALE GENOMIC DNA]</scope>
    <source>
        <strain evidence="2 3">F27</strain>
    </source>
</reference>
<protein>
    <submittedName>
        <fullName evidence="2">Rhodanese-like domain-containing protein</fullName>
    </submittedName>
</protein>
<dbReference type="Gene3D" id="3.40.250.10">
    <property type="entry name" value="Rhodanese-like domain"/>
    <property type="match status" value="1"/>
</dbReference>
<dbReference type="CDD" id="cd00158">
    <property type="entry name" value="RHOD"/>
    <property type="match status" value="1"/>
</dbReference>
<dbReference type="EMBL" id="RKLT01000028">
    <property type="protein sequence ID" value="MBX0297788.1"/>
    <property type="molecule type" value="Genomic_DNA"/>
</dbReference>
<dbReference type="InterPro" id="IPR050229">
    <property type="entry name" value="GlpE_sulfurtransferase"/>
</dbReference>
<evidence type="ECO:0000259" key="1">
    <source>
        <dbReference type="PROSITE" id="PS50206"/>
    </source>
</evidence>
<comment type="caution">
    <text evidence="2">The sequence shown here is derived from an EMBL/GenBank/DDBJ whole genome shotgun (WGS) entry which is preliminary data.</text>
</comment>
<dbReference type="InterPro" id="IPR001763">
    <property type="entry name" value="Rhodanese-like_dom"/>
</dbReference>
<sequence>MVEELSPSAVREKIERDEPFDLIDVRDDEAYADGHLPEAEHVTIDELEDTVVDRDWADEVVLYCYIGETSVQAARLVEEYGDAESVGSMAGGYDAWEPLETRAD</sequence>
<evidence type="ECO:0000313" key="3">
    <source>
        <dbReference type="Proteomes" id="UP001430455"/>
    </source>
</evidence>
<feature type="domain" description="Rhodanese" evidence="1">
    <location>
        <begin position="16"/>
        <end position="98"/>
    </location>
</feature>
<dbReference type="PANTHER" id="PTHR43031:SF17">
    <property type="entry name" value="SULFURTRANSFERASE YTWF-RELATED"/>
    <property type="match status" value="1"/>
</dbReference>
<evidence type="ECO:0000313" key="2">
    <source>
        <dbReference type="EMBL" id="MBX0297788.1"/>
    </source>
</evidence>
<organism evidence="2 3">
    <name type="scientific">Haloarcula nitratireducens</name>
    <dbReference type="NCBI Taxonomy" id="2487749"/>
    <lineage>
        <taxon>Archaea</taxon>
        <taxon>Methanobacteriati</taxon>
        <taxon>Methanobacteriota</taxon>
        <taxon>Stenosarchaea group</taxon>
        <taxon>Halobacteria</taxon>
        <taxon>Halobacteriales</taxon>
        <taxon>Haloarculaceae</taxon>
        <taxon>Haloarcula</taxon>
    </lineage>
</organism>
<dbReference type="Pfam" id="PF00581">
    <property type="entry name" value="Rhodanese"/>
    <property type="match status" value="1"/>
</dbReference>
<dbReference type="InterPro" id="IPR036873">
    <property type="entry name" value="Rhodanese-like_dom_sf"/>
</dbReference>
<dbReference type="AlphaFoldDB" id="A0AAW4PIN6"/>